<organism evidence="4">
    <name type="scientific">Hexamita inflata</name>
    <dbReference type="NCBI Taxonomy" id="28002"/>
    <lineage>
        <taxon>Eukaryota</taxon>
        <taxon>Metamonada</taxon>
        <taxon>Diplomonadida</taxon>
        <taxon>Hexamitidae</taxon>
        <taxon>Hexamitinae</taxon>
        <taxon>Hexamita</taxon>
    </lineage>
</organism>
<dbReference type="InterPro" id="IPR035587">
    <property type="entry name" value="DUS-like_FMN-bd"/>
</dbReference>
<dbReference type="PANTHER" id="PTHR11082:SF5">
    <property type="entry name" value="TRNA-DIHYDROURIDINE(16_17) SYNTHASE [NAD(P)(+)]-LIKE"/>
    <property type="match status" value="1"/>
</dbReference>
<keyword evidence="1" id="KW-0521">NADP</keyword>
<comment type="caution">
    <text evidence="4">The sequence shown here is derived from an EMBL/GenBank/DDBJ whole genome shotgun (WGS) entry which is preliminary data.</text>
</comment>
<evidence type="ECO:0000259" key="3">
    <source>
        <dbReference type="Pfam" id="PF01207"/>
    </source>
</evidence>
<evidence type="ECO:0000256" key="1">
    <source>
        <dbReference type="ARBA" id="ARBA00022857"/>
    </source>
</evidence>
<dbReference type="Pfam" id="PF01207">
    <property type="entry name" value="Dus"/>
    <property type="match status" value="1"/>
</dbReference>
<keyword evidence="8" id="KW-1185">Reference proteome</keyword>
<dbReference type="AlphaFoldDB" id="A0AA86NRL3"/>
<evidence type="ECO:0000313" key="8">
    <source>
        <dbReference type="Proteomes" id="UP001642409"/>
    </source>
</evidence>
<name>A0AA86NRL3_9EUKA</name>
<gene>
    <name evidence="4" type="ORF">HINF_LOCUS11165</name>
    <name evidence="6" type="ORF">HINF_LOCUS36226</name>
    <name evidence="5" type="ORF">HINF_LOCUS41717</name>
    <name evidence="7" type="ORF">HINF_LOCUS75381</name>
</gene>
<evidence type="ECO:0000313" key="5">
    <source>
        <dbReference type="EMBL" id="CAI9954072.1"/>
    </source>
</evidence>
<feature type="domain" description="DUS-like FMN-binding" evidence="3">
    <location>
        <begin position="5"/>
        <end position="229"/>
    </location>
</feature>
<dbReference type="GO" id="GO:0017150">
    <property type="term" value="F:tRNA dihydrouridine synthase activity"/>
    <property type="evidence" value="ECO:0007669"/>
    <property type="project" value="TreeGrafter"/>
</dbReference>
<reference evidence="4" key="1">
    <citation type="submission" date="2023-06" db="EMBL/GenBank/DDBJ databases">
        <authorList>
            <person name="Kurt Z."/>
        </authorList>
    </citation>
    <scope>NUCLEOTIDE SEQUENCE</scope>
</reference>
<dbReference type="EMBL" id="CAXDID020000133">
    <property type="protein sequence ID" value="CAL6036060.1"/>
    <property type="molecule type" value="Genomic_DNA"/>
</dbReference>
<sequence length="368" mass="42488">MCHLSGPAYRSLLRKYDPTIKCVTQMYSSKGIIYQEYIVNQIKYQMLKGEDTILQLYGSSNTEFINASQVIFEQLPQLKGIDINLGCPAQCAQKESYGFFFKDDYISLLSKLKYIYTNKIVSAKIRLCPTLEASVNKIQKILDTGLDILTIHCRKEPLANDESQKEQPDYQMLYDVLNIIKPSSQTKIIVNGGLKQFSQSLKQHNDYIHGEMIGVGFMGNPKLCQVEVKSSGKNLLHYYLGQNELNMLIEFNKTFLNNSDYNSMQQQLISLYDTTTFDDDQKYMMRVAKGYQLIPALYYCIETFKLPKEAIDIKEKERHLHLLAGRLIRIQDETETVFSQLLTKLNDVLNRFFKNNSQTNDLDNEVVE</sequence>
<evidence type="ECO:0000256" key="2">
    <source>
        <dbReference type="ARBA" id="ARBA00023027"/>
    </source>
</evidence>
<accession>A0AA86NRL3</accession>
<dbReference type="EMBL" id="CAXDID020000666">
    <property type="protein sequence ID" value="CAL6109305.1"/>
    <property type="molecule type" value="Genomic_DNA"/>
</dbReference>
<protein>
    <submittedName>
        <fullName evidence="4">tRNA dihydrouridine synthase</fullName>
    </submittedName>
    <submittedName>
        <fullName evidence="6">tRNA_dihydrouridine synthase</fullName>
    </submittedName>
</protein>
<dbReference type="SUPFAM" id="SSF51395">
    <property type="entry name" value="FMN-linked oxidoreductases"/>
    <property type="match status" value="1"/>
</dbReference>
<evidence type="ECO:0000313" key="6">
    <source>
        <dbReference type="EMBL" id="CAL6036060.1"/>
    </source>
</evidence>
<dbReference type="EMBL" id="CATOUU010000283">
    <property type="protein sequence ID" value="CAI9923520.1"/>
    <property type="molecule type" value="Genomic_DNA"/>
</dbReference>
<keyword evidence="2" id="KW-0520">NAD</keyword>
<dbReference type="Proteomes" id="UP001642409">
    <property type="component" value="Unassembled WGS sequence"/>
</dbReference>
<dbReference type="EMBL" id="CATOUU010000845">
    <property type="protein sequence ID" value="CAI9954072.1"/>
    <property type="molecule type" value="Genomic_DNA"/>
</dbReference>
<reference evidence="6 8" key="2">
    <citation type="submission" date="2024-07" db="EMBL/GenBank/DDBJ databases">
        <authorList>
            <person name="Akdeniz Z."/>
        </authorList>
    </citation>
    <scope>NUCLEOTIDE SEQUENCE [LARGE SCALE GENOMIC DNA]</scope>
</reference>
<evidence type="ECO:0000313" key="7">
    <source>
        <dbReference type="EMBL" id="CAL6109305.1"/>
    </source>
</evidence>
<dbReference type="PANTHER" id="PTHR11082">
    <property type="entry name" value="TRNA-DIHYDROURIDINE SYNTHASE"/>
    <property type="match status" value="1"/>
</dbReference>
<dbReference type="InterPro" id="IPR013785">
    <property type="entry name" value="Aldolase_TIM"/>
</dbReference>
<proteinExistence type="predicted"/>
<evidence type="ECO:0000313" key="4">
    <source>
        <dbReference type="EMBL" id="CAI9923520.1"/>
    </source>
</evidence>
<dbReference type="Gene3D" id="3.20.20.70">
    <property type="entry name" value="Aldolase class I"/>
    <property type="match status" value="1"/>
</dbReference>